<organism evidence="1 2">
    <name type="scientific">Halogranum amylolyticum</name>
    <dbReference type="NCBI Taxonomy" id="660520"/>
    <lineage>
        <taxon>Archaea</taxon>
        <taxon>Methanobacteriati</taxon>
        <taxon>Methanobacteriota</taxon>
        <taxon>Stenosarchaea group</taxon>
        <taxon>Halobacteria</taxon>
        <taxon>Halobacteriales</taxon>
        <taxon>Haloferacaceae</taxon>
    </lineage>
</organism>
<dbReference type="RefSeq" id="WP_089821700.1">
    <property type="nucleotide sequence ID" value="NZ_FODV01000002.1"/>
</dbReference>
<dbReference type="EMBL" id="FODV01000002">
    <property type="protein sequence ID" value="SEO43745.1"/>
    <property type="molecule type" value="Genomic_DNA"/>
</dbReference>
<dbReference type="Pfam" id="PF02680">
    <property type="entry name" value="DUF211"/>
    <property type="match status" value="1"/>
</dbReference>
<dbReference type="AlphaFoldDB" id="A0A1H8PPA4"/>
<dbReference type="Proteomes" id="UP000199126">
    <property type="component" value="Unassembled WGS sequence"/>
</dbReference>
<dbReference type="InterPro" id="IPR023129">
    <property type="entry name" value="MTH889-like_dom_sf"/>
</dbReference>
<keyword evidence="2" id="KW-1185">Reference proteome</keyword>
<reference evidence="2" key="1">
    <citation type="submission" date="2016-10" db="EMBL/GenBank/DDBJ databases">
        <authorList>
            <person name="Varghese N."/>
            <person name="Submissions S."/>
        </authorList>
    </citation>
    <scope>NUCLEOTIDE SEQUENCE [LARGE SCALE GENOMIC DNA]</scope>
    <source>
        <strain evidence="2">CGMCC 1.10121</strain>
    </source>
</reference>
<dbReference type="SUPFAM" id="SSF160363">
    <property type="entry name" value="MTH889-like"/>
    <property type="match status" value="1"/>
</dbReference>
<dbReference type="PANTHER" id="PTHR42240">
    <property type="entry name" value="DUF211 DOMAIN-CONTAINING PROTEIN"/>
    <property type="match status" value="1"/>
</dbReference>
<gene>
    <name evidence="1" type="ORF">SAMN04487948_102417</name>
</gene>
<name>A0A1H8PPA4_9EURY</name>
<dbReference type="OrthoDB" id="201945at2157"/>
<evidence type="ECO:0008006" key="3">
    <source>
        <dbReference type="Google" id="ProtNLM"/>
    </source>
</evidence>
<evidence type="ECO:0000313" key="2">
    <source>
        <dbReference type="Proteomes" id="UP000199126"/>
    </source>
</evidence>
<dbReference type="Gene3D" id="3.30.70.1340">
    <property type="entry name" value="MTH889-like domain"/>
    <property type="match status" value="1"/>
</dbReference>
<dbReference type="InterPro" id="IPR003831">
    <property type="entry name" value="DUF211"/>
</dbReference>
<proteinExistence type="predicted"/>
<dbReference type="PANTHER" id="PTHR42240:SF1">
    <property type="entry name" value="DUF211 DOMAIN-CONTAINING PROTEIN"/>
    <property type="match status" value="1"/>
</dbReference>
<accession>A0A1H8PPA4</accession>
<sequence length="95" mass="10105">MEPVRRLVVDLLKPHDPDIVTLTRHVAACDGVSGVNAALVETDREVQNLKLTIAGDDVDETAVFGTIEEIGATVHSVDQVVCGDVVVEESATPQD</sequence>
<evidence type="ECO:0000313" key="1">
    <source>
        <dbReference type="EMBL" id="SEO43745.1"/>
    </source>
</evidence>
<protein>
    <recommendedName>
        <fullName evidence="3">DUF211 domain-containing protein</fullName>
    </recommendedName>
</protein>